<evidence type="ECO:0000256" key="2">
    <source>
        <dbReference type="SAM" id="Phobius"/>
    </source>
</evidence>
<feature type="transmembrane region" description="Helical" evidence="2">
    <location>
        <begin position="99"/>
        <end position="120"/>
    </location>
</feature>
<feature type="transmembrane region" description="Helical" evidence="2">
    <location>
        <begin position="21"/>
        <end position="43"/>
    </location>
</feature>
<reference evidence="4" key="1">
    <citation type="submission" date="2023-07" db="EMBL/GenBank/DDBJ databases">
        <title>30 novel species of actinomycetes from the DSMZ collection.</title>
        <authorList>
            <person name="Nouioui I."/>
        </authorList>
    </citation>
    <scope>NUCLEOTIDE SEQUENCE [LARGE SCALE GENOMIC DNA]</scope>
    <source>
        <strain evidence="4">DSM 44918</strain>
    </source>
</reference>
<dbReference type="Proteomes" id="UP001183420">
    <property type="component" value="Unassembled WGS sequence"/>
</dbReference>
<feature type="compositionally biased region" description="Pro residues" evidence="1">
    <location>
        <begin position="64"/>
        <end position="73"/>
    </location>
</feature>
<keyword evidence="2" id="KW-1133">Transmembrane helix</keyword>
<comment type="caution">
    <text evidence="3">The sequence shown here is derived from an EMBL/GenBank/DDBJ whole genome shotgun (WGS) entry which is preliminary data.</text>
</comment>
<keyword evidence="2" id="KW-0472">Membrane</keyword>
<evidence type="ECO:0000256" key="1">
    <source>
        <dbReference type="SAM" id="MobiDB-lite"/>
    </source>
</evidence>
<dbReference type="RefSeq" id="WP_311603147.1">
    <property type="nucleotide sequence ID" value="NZ_JAVREM010000065.1"/>
</dbReference>
<feature type="region of interest" description="Disordered" evidence="1">
    <location>
        <begin position="142"/>
        <end position="161"/>
    </location>
</feature>
<dbReference type="EMBL" id="JAVREM010000065">
    <property type="protein sequence ID" value="MDT0322509.1"/>
    <property type="molecule type" value="Genomic_DNA"/>
</dbReference>
<name>A0ABU2LY27_9ACTN</name>
<organism evidence="3 4">
    <name type="scientific">Streptomyces millisiae</name>
    <dbReference type="NCBI Taxonomy" id="3075542"/>
    <lineage>
        <taxon>Bacteria</taxon>
        <taxon>Bacillati</taxon>
        <taxon>Actinomycetota</taxon>
        <taxon>Actinomycetes</taxon>
        <taxon>Kitasatosporales</taxon>
        <taxon>Streptomycetaceae</taxon>
        <taxon>Streptomyces</taxon>
    </lineage>
</organism>
<accession>A0ABU2LY27</accession>
<feature type="region of interest" description="Disordered" evidence="1">
    <location>
        <begin position="49"/>
        <end position="93"/>
    </location>
</feature>
<gene>
    <name evidence="3" type="ORF">RNC47_29750</name>
</gene>
<proteinExistence type="predicted"/>
<evidence type="ECO:0000313" key="4">
    <source>
        <dbReference type="Proteomes" id="UP001183420"/>
    </source>
</evidence>
<feature type="compositionally biased region" description="Basic and acidic residues" evidence="1">
    <location>
        <begin position="83"/>
        <end position="93"/>
    </location>
</feature>
<evidence type="ECO:0000313" key="3">
    <source>
        <dbReference type="EMBL" id="MDT0322509.1"/>
    </source>
</evidence>
<protein>
    <submittedName>
        <fullName evidence="3">Uncharacterized protein</fullName>
    </submittedName>
</protein>
<keyword evidence="2" id="KW-0812">Transmembrane</keyword>
<keyword evidence="4" id="KW-1185">Reference proteome</keyword>
<sequence length="161" mass="16211">MGDDREQQRPVAGALRRALRTVAWLAPLVFAVVTAAALMIAHLGGDDISYNPPPDPGPTADSSAPPPPAPTEAPPTDAETDAEEAHRALRDSEGILDHLGSAAAIGAVAALITALGTAAARVMVAMGQLRLANANAEAIRAGRPPALGPEDGPEAEPGSPA</sequence>